<gene>
    <name evidence="1" type="ORF">DESUT3_33650</name>
</gene>
<proteinExistence type="predicted"/>
<evidence type="ECO:0000313" key="1">
    <source>
        <dbReference type="EMBL" id="BCR06296.1"/>
    </source>
</evidence>
<reference evidence="1 2" key="1">
    <citation type="journal article" date="2016" name="C (Basel)">
        <title>Selective Growth of and Electricity Production by Marine Exoelectrogenic Bacteria in Self-Aggregated Hydrogel of Microbially Reduced Graphene Oxide.</title>
        <authorList>
            <person name="Yoshida N."/>
            <person name="Goto Y."/>
            <person name="Miyata Y."/>
        </authorList>
    </citation>
    <scope>NUCLEOTIDE SEQUENCE [LARGE SCALE GENOMIC DNA]</scope>
    <source>
        <strain evidence="1 2">NIT-T3</strain>
    </source>
</reference>
<accession>A0ABN6E5S6</accession>
<reference evidence="1 2" key="2">
    <citation type="journal article" date="2021" name="Int. J. Syst. Evol. Microbiol.">
        <title>Isolation and Polyphasic Characterization of Desulfuromonas versatilis sp. Nov., an Electrogenic Bacteria Capable of Versatile Metabolism Isolated from a Graphene Oxide-Reducing Enrichment Culture.</title>
        <authorList>
            <person name="Xie L."/>
            <person name="Yoshida N."/>
            <person name="Ishii S."/>
            <person name="Meng L."/>
        </authorList>
    </citation>
    <scope>NUCLEOTIDE SEQUENCE [LARGE SCALE GENOMIC DNA]</scope>
    <source>
        <strain evidence="1 2">NIT-T3</strain>
    </source>
</reference>
<name>A0ABN6E5S6_9BACT</name>
<keyword evidence="2" id="KW-1185">Reference proteome</keyword>
<sequence>MAFDSQKLRISCADATKFNSPWGGEAGCQERKSLSLGENIYTSTTEGYRLTYLILDLPGKGQSANGGQAPIGATRYANGRFQPQSKQLMLYITDPEGQRVRGAQVIFSLIEPQGHHQMARLDPWGGGYFGTIKLSGFGTFRIETELISDCQMLTDAFWLMVDCTADPWSQGIVL</sequence>
<dbReference type="EMBL" id="AP024355">
    <property type="protein sequence ID" value="BCR06296.1"/>
    <property type="molecule type" value="Genomic_DNA"/>
</dbReference>
<evidence type="ECO:0000313" key="2">
    <source>
        <dbReference type="Proteomes" id="UP001319827"/>
    </source>
</evidence>
<organism evidence="1 2">
    <name type="scientific">Desulfuromonas versatilis</name>
    <dbReference type="NCBI Taxonomy" id="2802975"/>
    <lineage>
        <taxon>Bacteria</taxon>
        <taxon>Pseudomonadati</taxon>
        <taxon>Thermodesulfobacteriota</taxon>
        <taxon>Desulfuromonadia</taxon>
        <taxon>Desulfuromonadales</taxon>
        <taxon>Desulfuromonadaceae</taxon>
        <taxon>Desulfuromonas</taxon>
    </lineage>
</organism>
<dbReference type="Proteomes" id="UP001319827">
    <property type="component" value="Chromosome"/>
</dbReference>
<protein>
    <submittedName>
        <fullName evidence="1">Uncharacterized protein</fullName>
    </submittedName>
</protein>